<dbReference type="Proteomes" id="UP000265724">
    <property type="component" value="Unassembled WGS sequence"/>
</dbReference>
<reference evidence="3 4" key="1">
    <citation type="submission" date="2018-09" db="EMBL/GenBank/DDBJ databases">
        <title>Discovery and Ecogenomic Context for Candidatus Cryosericales, a Global Caldiserica Order Active in Thawing Permafrost.</title>
        <authorList>
            <person name="Martinez M.A."/>
            <person name="Woodcroft B.J."/>
            <person name="Ignacio Espinoza J.C."/>
            <person name="Zayed A."/>
            <person name="Singleton C.M."/>
            <person name="Boyd J."/>
            <person name="Li Y.-F."/>
            <person name="Purvine S."/>
            <person name="Maughan H."/>
            <person name="Hodgkins S.B."/>
            <person name="Anderson D."/>
            <person name="Sederholm M."/>
            <person name="Temperton B."/>
            <person name="Saleska S.R."/>
            <person name="Tyson G.W."/>
            <person name="Rich V.I."/>
        </authorList>
    </citation>
    <scope>NUCLEOTIDE SEQUENCE [LARGE SCALE GENOMIC DNA]</scope>
    <source>
        <strain evidence="2 3">SMC2</strain>
        <strain evidence="1 4">SMC3</strain>
    </source>
</reference>
<evidence type="ECO:0000313" key="4">
    <source>
        <dbReference type="Proteomes" id="UP000266042"/>
    </source>
</evidence>
<organism evidence="1 4">
    <name type="scientific">Candidatus Cryosericum hinesii</name>
    <dbReference type="NCBI Taxonomy" id="2290915"/>
    <lineage>
        <taxon>Bacteria</taxon>
        <taxon>Pseudomonadati</taxon>
        <taxon>Caldisericota/Cryosericota group</taxon>
        <taxon>Candidatus Cryosericota</taxon>
        <taxon>Candidatus Cryosericia</taxon>
        <taxon>Candidatus Cryosericales</taxon>
        <taxon>Candidatus Cryosericaceae</taxon>
        <taxon>Candidatus Cryosericum</taxon>
    </lineage>
</organism>
<dbReference type="EMBL" id="QXIX01000032">
    <property type="protein sequence ID" value="RIE14084.1"/>
    <property type="molecule type" value="Genomic_DNA"/>
</dbReference>
<evidence type="ECO:0000313" key="2">
    <source>
        <dbReference type="EMBL" id="RIE14084.1"/>
    </source>
</evidence>
<evidence type="ECO:0008006" key="5">
    <source>
        <dbReference type="Google" id="ProtNLM"/>
    </source>
</evidence>
<comment type="caution">
    <text evidence="1">The sequence shown here is derived from an EMBL/GenBank/DDBJ whole genome shotgun (WGS) entry which is preliminary data.</text>
</comment>
<dbReference type="Proteomes" id="UP000266042">
    <property type="component" value="Unassembled WGS sequence"/>
</dbReference>
<dbReference type="RefSeq" id="WP_119086904.1">
    <property type="nucleotide sequence ID" value="NZ_QXIV01000008.1"/>
</dbReference>
<name>A0A398DAQ0_9BACT</name>
<evidence type="ECO:0000313" key="3">
    <source>
        <dbReference type="Proteomes" id="UP000265724"/>
    </source>
</evidence>
<accession>A0A398DAQ0</accession>
<dbReference type="AlphaFoldDB" id="A0A398DAQ0"/>
<dbReference type="SUPFAM" id="SSF53146">
    <property type="entry name" value="Nitrogenase accessory factor-like"/>
    <property type="match status" value="1"/>
</dbReference>
<protein>
    <recommendedName>
        <fullName evidence="5">Dinitrogenase iron-molybdenum cofactor biosynthesis domain-containing protein</fullName>
    </recommendedName>
</protein>
<dbReference type="EMBL" id="QXIW01000031">
    <property type="protein sequence ID" value="RIE12165.1"/>
    <property type="molecule type" value="Genomic_DNA"/>
</dbReference>
<dbReference type="InterPro" id="IPR036105">
    <property type="entry name" value="DiNase_FeMo-co_biosyn_sf"/>
</dbReference>
<evidence type="ECO:0000313" key="1">
    <source>
        <dbReference type="EMBL" id="RIE12165.1"/>
    </source>
</evidence>
<dbReference type="Gene3D" id="3.30.420.130">
    <property type="entry name" value="Dinitrogenase iron-molybdenum cofactor biosynthesis domain"/>
    <property type="match status" value="1"/>
</dbReference>
<proteinExistence type="predicted"/>
<gene>
    <name evidence="2" type="ORF">SMC2_04015</name>
    <name evidence="1" type="ORF">SMC3_07155</name>
</gene>
<keyword evidence="3" id="KW-1185">Reference proteome</keyword>
<sequence length="111" mass="12116">MIIAFASKNHLGLNSDLGSNISQSEYITVVEIEGGKLKKVTNVENVFFKQEVDAVAFAEFIKETKAEKLVVSSVENADIANELLKGNVLVQEGSAGRIADMLKTFQNIEAR</sequence>